<evidence type="ECO:0000256" key="2">
    <source>
        <dbReference type="PROSITE-ProRule" id="PRU00284"/>
    </source>
</evidence>
<comment type="caution">
    <text evidence="5">The sequence shown here is derived from an EMBL/GenBank/DDBJ whole genome shotgun (WGS) entry which is preliminary data.</text>
</comment>
<sequence>MEKLHKQNLIIVWCSVVALSLVSLMGYGFTVLAIRGIAILVVAGIISTIGCYLSIDDVKKVLILVFPPAIGTLLYSWVYGGNSIPYLANFVLLAMTTSYFMESVIIYFAVPFTVISVVFMIFSPETIAGSDYSMAGVVTRVFLFIVTAILLYFATKRGAGVVKKTEETLSIVQNNAKVANMISTNLNTTIHKSMSSVHALADGSSSVKSAASQMGQVVEDTANATVSVMDKINAATTEINRNHELAVSLDQGFQKVQSAVEKGNGAIQTAKSSILSMEETVDSARKSTDSLLTEMNRITSILGEINSIASQTNLLSLNASIEAARAGEHGRGFAVVADEIRALSEESAKAANNIQEILTWLTDTTGQISKEITAGTDAASASVELVGGLMDYFSNINDATDEASQIVDEEYKIIEHVKEHFGNIQQEIETLVATSEENSATIQNITDTITSQNDSIRNISAEIDEISSLSADLEQHFGEDN</sequence>
<evidence type="ECO:0000256" key="1">
    <source>
        <dbReference type="ARBA" id="ARBA00023224"/>
    </source>
</evidence>
<dbReference type="Gene3D" id="1.10.287.950">
    <property type="entry name" value="Methyl-accepting chemotaxis protein"/>
    <property type="match status" value="1"/>
</dbReference>
<dbReference type="SUPFAM" id="SSF58104">
    <property type="entry name" value="Methyl-accepting chemotaxis protein (MCP) signaling domain"/>
    <property type="match status" value="1"/>
</dbReference>
<dbReference type="PANTHER" id="PTHR32089:SF112">
    <property type="entry name" value="LYSOZYME-LIKE PROTEIN-RELATED"/>
    <property type="match status" value="1"/>
</dbReference>
<keyword evidence="3" id="KW-0472">Membrane</keyword>
<name>A0A395V3G9_9FIRM</name>
<dbReference type="GO" id="GO:0007165">
    <property type="term" value="P:signal transduction"/>
    <property type="evidence" value="ECO:0007669"/>
    <property type="project" value="UniProtKB-KW"/>
</dbReference>
<feature type="transmembrane region" description="Helical" evidence="3">
    <location>
        <begin position="134"/>
        <end position="154"/>
    </location>
</feature>
<dbReference type="InterPro" id="IPR004089">
    <property type="entry name" value="MCPsignal_dom"/>
</dbReference>
<evidence type="ECO:0000313" key="5">
    <source>
        <dbReference type="EMBL" id="RGS36909.1"/>
    </source>
</evidence>
<dbReference type="PANTHER" id="PTHR32089">
    <property type="entry name" value="METHYL-ACCEPTING CHEMOTAXIS PROTEIN MCPB"/>
    <property type="match status" value="1"/>
</dbReference>
<keyword evidence="1 2" id="KW-0807">Transducer</keyword>
<dbReference type="AlphaFoldDB" id="A0A395V3G9"/>
<feature type="domain" description="Methyl-accepting transducer" evidence="4">
    <location>
        <begin position="196"/>
        <end position="446"/>
    </location>
</feature>
<evidence type="ECO:0000256" key="3">
    <source>
        <dbReference type="SAM" id="Phobius"/>
    </source>
</evidence>
<dbReference type="Proteomes" id="UP000266172">
    <property type="component" value="Unassembled WGS sequence"/>
</dbReference>
<evidence type="ECO:0000313" key="6">
    <source>
        <dbReference type="Proteomes" id="UP000266172"/>
    </source>
</evidence>
<protein>
    <submittedName>
        <fullName evidence="5">Methyl-accepting chemotaxis protein</fullName>
    </submittedName>
</protein>
<feature type="transmembrane region" description="Helical" evidence="3">
    <location>
        <begin position="9"/>
        <end position="27"/>
    </location>
</feature>
<keyword evidence="3" id="KW-0812">Transmembrane</keyword>
<dbReference type="Pfam" id="PF00015">
    <property type="entry name" value="MCPsignal"/>
    <property type="match status" value="1"/>
</dbReference>
<gene>
    <name evidence="5" type="ORF">DWX93_15030</name>
</gene>
<dbReference type="EMBL" id="QRVL01000019">
    <property type="protein sequence ID" value="RGS36909.1"/>
    <property type="molecule type" value="Genomic_DNA"/>
</dbReference>
<dbReference type="SMART" id="SM00283">
    <property type="entry name" value="MA"/>
    <property type="match status" value="1"/>
</dbReference>
<dbReference type="RefSeq" id="WP_118098326.1">
    <property type="nucleotide sequence ID" value="NZ_QRVL01000019.1"/>
</dbReference>
<feature type="transmembrane region" description="Helical" evidence="3">
    <location>
        <begin position="61"/>
        <end position="79"/>
    </location>
</feature>
<reference evidence="5 6" key="1">
    <citation type="submission" date="2018-08" db="EMBL/GenBank/DDBJ databases">
        <title>A genome reference for cultivated species of the human gut microbiota.</title>
        <authorList>
            <person name="Zou Y."/>
            <person name="Xue W."/>
            <person name="Luo G."/>
        </authorList>
    </citation>
    <scope>NUCLEOTIDE SEQUENCE [LARGE SCALE GENOMIC DNA]</scope>
    <source>
        <strain evidence="5 6">AF22-12AC</strain>
    </source>
</reference>
<proteinExistence type="predicted"/>
<accession>A0A395V3G9</accession>
<evidence type="ECO:0000259" key="4">
    <source>
        <dbReference type="PROSITE" id="PS50111"/>
    </source>
</evidence>
<feature type="transmembrane region" description="Helical" evidence="3">
    <location>
        <begin position="33"/>
        <end position="54"/>
    </location>
</feature>
<keyword evidence="3" id="KW-1133">Transmembrane helix</keyword>
<dbReference type="GO" id="GO:0016020">
    <property type="term" value="C:membrane"/>
    <property type="evidence" value="ECO:0007669"/>
    <property type="project" value="InterPro"/>
</dbReference>
<organism evidence="5 6">
    <name type="scientific">Roseburia hominis</name>
    <dbReference type="NCBI Taxonomy" id="301301"/>
    <lineage>
        <taxon>Bacteria</taxon>
        <taxon>Bacillati</taxon>
        <taxon>Bacillota</taxon>
        <taxon>Clostridia</taxon>
        <taxon>Lachnospirales</taxon>
        <taxon>Lachnospiraceae</taxon>
        <taxon>Roseburia</taxon>
    </lineage>
</organism>
<feature type="transmembrane region" description="Helical" evidence="3">
    <location>
        <begin position="99"/>
        <end position="122"/>
    </location>
</feature>
<dbReference type="PROSITE" id="PS50111">
    <property type="entry name" value="CHEMOTAXIS_TRANSDUC_2"/>
    <property type="match status" value="1"/>
</dbReference>